<feature type="region of interest" description="Disordered" evidence="1">
    <location>
        <begin position="193"/>
        <end position="218"/>
    </location>
</feature>
<evidence type="ECO:0000313" key="2">
    <source>
        <dbReference type="EMBL" id="RDW80216.1"/>
    </source>
</evidence>
<feature type="compositionally biased region" description="Polar residues" evidence="1">
    <location>
        <begin position="823"/>
        <end position="842"/>
    </location>
</feature>
<dbReference type="STRING" id="1849047.A0A3D8S1U1"/>
<dbReference type="GO" id="GO:0003676">
    <property type="term" value="F:nucleic acid binding"/>
    <property type="evidence" value="ECO:0007669"/>
    <property type="project" value="InterPro"/>
</dbReference>
<feature type="compositionally biased region" description="Low complexity" evidence="1">
    <location>
        <begin position="199"/>
        <end position="208"/>
    </location>
</feature>
<dbReference type="InterPro" id="IPR012677">
    <property type="entry name" value="Nucleotide-bd_a/b_plait_sf"/>
</dbReference>
<feature type="compositionally biased region" description="Polar residues" evidence="1">
    <location>
        <begin position="1265"/>
        <end position="1277"/>
    </location>
</feature>
<feature type="compositionally biased region" description="Polar residues" evidence="1">
    <location>
        <begin position="988"/>
        <end position="1005"/>
    </location>
</feature>
<protein>
    <recommendedName>
        <fullName evidence="4">RRM domain-containing protein</fullName>
    </recommendedName>
</protein>
<feature type="region of interest" description="Disordered" evidence="1">
    <location>
        <begin position="487"/>
        <end position="535"/>
    </location>
</feature>
<feature type="region of interest" description="Disordered" evidence="1">
    <location>
        <begin position="54"/>
        <end position="169"/>
    </location>
</feature>
<organism evidence="2 3">
    <name type="scientific">Coleophoma cylindrospora</name>
    <dbReference type="NCBI Taxonomy" id="1849047"/>
    <lineage>
        <taxon>Eukaryota</taxon>
        <taxon>Fungi</taxon>
        <taxon>Dikarya</taxon>
        <taxon>Ascomycota</taxon>
        <taxon>Pezizomycotina</taxon>
        <taxon>Leotiomycetes</taxon>
        <taxon>Helotiales</taxon>
        <taxon>Dermateaceae</taxon>
        <taxon>Coleophoma</taxon>
    </lineage>
</organism>
<reference evidence="2 3" key="1">
    <citation type="journal article" date="2018" name="IMA Fungus">
        <title>IMA Genome-F 9: Draft genome sequence of Annulohypoxylon stygium, Aspergillus mulundensis, Berkeleyomyces basicola (syn. Thielaviopsis basicola), Ceratocystis smalleyi, two Cercospora beticola strains, Coleophoma cylindrospora, Fusarium fracticaudum, Phialophora cf. hyalina, and Morchella septimelata.</title>
        <authorList>
            <person name="Wingfield B.D."/>
            <person name="Bills G.F."/>
            <person name="Dong Y."/>
            <person name="Huang W."/>
            <person name="Nel W.J."/>
            <person name="Swalarsk-Parry B.S."/>
            <person name="Vaghefi N."/>
            <person name="Wilken P.M."/>
            <person name="An Z."/>
            <person name="de Beer Z.W."/>
            <person name="De Vos L."/>
            <person name="Chen L."/>
            <person name="Duong T.A."/>
            <person name="Gao Y."/>
            <person name="Hammerbacher A."/>
            <person name="Kikkert J.R."/>
            <person name="Li Y."/>
            <person name="Li H."/>
            <person name="Li K."/>
            <person name="Li Q."/>
            <person name="Liu X."/>
            <person name="Ma X."/>
            <person name="Naidoo K."/>
            <person name="Pethybridge S.J."/>
            <person name="Sun J."/>
            <person name="Steenkamp E.T."/>
            <person name="van der Nest M.A."/>
            <person name="van Wyk S."/>
            <person name="Wingfield M.J."/>
            <person name="Xiong C."/>
            <person name="Yue Q."/>
            <person name="Zhang X."/>
        </authorList>
    </citation>
    <scope>NUCLEOTIDE SEQUENCE [LARGE SCALE GENOMIC DNA]</scope>
    <source>
        <strain evidence="2 3">BP6252</strain>
    </source>
</reference>
<feature type="compositionally biased region" description="Polar residues" evidence="1">
    <location>
        <begin position="1113"/>
        <end position="1148"/>
    </location>
</feature>
<dbReference type="SUPFAM" id="SSF54928">
    <property type="entry name" value="RNA-binding domain, RBD"/>
    <property type="match status" value="1"/>
</dbReference>
<dbReference type="OrthoDB" id="336240at2759"/>
<feature type="region of interest" description="Disordered" evidence="1">
    <location>
        <begin position="1240"/>
        <end position="1299"/>
    </location>
</feature>
<feature type="compositionally biased region" description="Polar residues" evidence="1">
    <location>
        <begin position="360"/>
        <end position="373"/>
    </location>
</feature>
<dbReference type="InterPro" id="IPR035979">
    <property type="entry name" value="RBD_domain_sf"/>
</dbReference>
<feature type="compositionally biased region" description="Polar residues" evidence="1">
    <location>
        <begin position="740"/>
        <end position="753"/>
    </location>
</feature>
<feature type="region of interest" description="Disordered" evidence="1">
    <location>
        <begin position="360"/>
        <end position="379"/>
    </location>
</feature>
<feature type="compositionally biased region" description="Polar residues" evidence="1">
    <location>
        <begin position="487"/>
        <end position="509"/>
    </location>
</feature>
<feature type="compositionally biased region" description="Polar residues" evidence="1">
    <location>
        <begin position="858"/>
        <end position="872"/>
    </location>
</feature>
<dbReference type="Gene3D" id="3.30.70.330">
    <property type="match status" value="1"/>
</dbReference>
<proteinExistence type="predicted"/>
<feature type="region of interest" description="Disordered" evidence="1">
    <location>
        <begin position="740"/>
        <end position="1163"/>
    </location>
</feature>
<feature type="compositionally biased region" description="Polar residues" evidence="1">
    <location>
        <begin position="1057"/>
        <end position="1082"/>
    </location>
</feature>
<dbReference type="CDD" id="cd12254">
    <property type="entry name" value="RRM_hnRNPH_ESRPs_RBM12_like"/>
    <property type="match status" value="1"/>
</dbReference>
<evidence type="ECO:0000313" key="3">
    <source>
        <dbReference type="Proteomes" id="UP000256645"/>
    </source>
</evidence>
<feature type="compositionally biased region" description="Polar residues" evidence="1">
    <location>
        <begin position="128"/>
        <end position="169"/>
    </location>
</feature>
<evidence type="ECO:0008006" key="4">
    <source>
        <dbReference type="Google" id="ProtNLM"/>
    </source>
</evidence>
<feature type="region of interest" description="Disordered" evidence="1">
    <location>
        <begin position="662"/>
        <end position="683"/>
    </location>
</feature>
<gene>
    <name evidence="2" type="ORF">BP6252_04854</name>
</gene>
<sequence length="1768" mass="192787">MPVLQNGVPQGEDRKSIGSQAPPILSEVKRAPSSNYQRKGYSVLSDDPYAVVEPEHALFSGTNSESEGHGDNGPLTAQHLVNGYQADGSPIEQPLVNGYQADGSTSGHKDSSSDGTDGDSQESRSDNTAESNNIQGSSSSELIFPQSGYQAQQIQQDSNSEHPPSTASQHLANTASHNLLVDRPSSIVLVSGVEDIETTEPSRPTSPTARNRNRSHSLPADLTAAELFMSSVNTDDSFQTQIHLDWYRDFRNASSEPDLSAYNIDDEDQQAGPATQSTLNAESAEFVPSAALAHNSLAPAPFDQDSGSVSEPPIASADIQDSGFEHQVPIGIPVRSYDRYSGWRLRLRVTEDAVALSRLSNRNSTGGPQQMNTGYGELPYGSYNNANEYGTDYSNLRDQYFPHHQHQHRQSSRGSNENTTQRSRHSHPRAFQGASHSHQARVRNNNNPQHPPSNPPLPVDLQSYENSGQRLRSLQSSYNNYRSQLQSQADLRASSNTAVAGSGPSNQPFQPAHHQVQYGQGGPLAQPQPFQSFPHQLQHGQTDFVAQPQPTQPAPHQIQHGRTDFVAQPQATHPGPYQLQHDQTGLIAQPQATHPGPYQLQHGQTGLIAQPPGIPSAPYQGQNDQTGLIAQPPGIPSAPYQGQNDQTGFIAQPPGIPSAPYQAQHGQAGLGAQPHPTQPAPYQAQHDQTGLIAQLQDIQLAPHQPQHGHTDFIAQSQPIQPAPHHPHYGQVIQPQSVPSRLNQNQHGQTGPIAQSQPFQPTPYQPQYGQAQPAHSGPNQNRYGHTVPPGNLPPFQPHGQFGPLGQPQNIQGAPNQPLHGQIGPSGQRQPTMTAPASGVTSQFAHPEQPFGNAPPQQPQQPFGNVPQQPQQPFGNAPPHQPQLPFGNAPPQQPQQPFGNAPPHQPQQPFGNAPPHQPQQPFGNAPPHQPQQPFGNAPPHQPQQPFGNAPPHQPQQPYGNEPPHQPDLNRFQGHGHGAATGGFGNPHQPGPSQGHPSTPHQGSQNSAGYRDQGHGHGQRHGAAQGYGGARHPGQGNPTHGTPRAFSNLPPPPGPYGAPQENSTPQQNTHQGYGAQGHNTGNYNQGPPRRFGMGYDGNTSDYSRTDTPQFHAGNSGHRTSMPYNSGETTNPGSSASYSSNPQGSGHTSSGYAQDETPSKRSFRGNDYTVTSVFVPEMTPKSFKDIMDGADTKTSISDIAGKRIQITTPDSNTRKNEELTTRLTLSPGPNPYPLELEFLSEPRKTDRTPPLFRSIRGHPIGTEPRKGKNPTSNLLSKTPTPDSDEDTPKASRVISPPKMGLPVFPGPGSSSLTTIAEYDDPFTSKGPSTQVAASQTNIFQPLTAVSTPMHGTLMAPPYGMSRELAVFTRNGTYTPTAEEALDMNNMPFCELPRYAKAENWGVIKITNIPYNLTRAEVLAFLGRNAKVISEFDHEPVHIIMERVTSKTLECYVEFVDLDEALNAVARFESNRFSGRASKLGQRHVDVELSSQDALMRDLFPKAKNVFWKDGKPTIIPVDPNDVFNSGFKGFVTKEELVMLEKHVMTPARSPFSKDCPQRPYECMISTLLKFPWAMVDCYTIQDRIELHSCLKVLIQELGKNLERGVENVNINHMLMKRLVKAALVCPGFTPTQKDDVCLWVGATPDVAKQYGLPPYADLWAAIWTLAPKPGVPHDMVMWYLTKLNEVAKPETQISLADQAALSFDEKEVFDRERFGVGFLYEYEKINHRMLCQQLSHSEVEPHMIIKNTTVGVVARIEWATLEHTLRRALGGY</sequence>
<feature type="compositionally biased region" description="Pro residues" evidence="1">
    <location>
        <begin position="449"/>
        <end position="458"/>
    </location>
</feature>
<feature type="compositionally biased region" description="Gly residues" evidence="1">
    <location>
        <begin position="972"/>
        <end position="982"/>
    </location>
</feature>
<feature type="region of interest" description="Disordered" evidence="1">
    <location>
        <begin position="402"/>
        <end position="463"/>
    </location>
</feature>
<keyword evidence="3" id="KW-1185">Reference proteome</keyword>
<feature type="compositionally biased region" description="Low complexity" evidence="1">
    <location>
        <begin position="662"/>
        <end position="673"/>
    </location>
</feature>
<feature type="compositionally biased region" description="Polar residues" evidence="1">
    <location>
        <begin position="1094"/>
        <end position="1105"/>
    </location>
</feature>
<comment type="caution">
    <text evidence="2">The sequence shown here is derived from an EMBL/GenBank/DDBJ whole genome shotgun (WGS) entry which is preliminary data.</text>
</comment>
<name>A0A3D8S1U1_9HELO</name>
<accession>A0A3D8S1U1</accession>
<dbReference type="EMBL" id="PDLM01000004">
    <property type="protein sequence ID" value="RDW80216.1"/>
    <property type="molecule type" value="Genomic_DNA"/>
</dbReference>
<dbReference type="Proteomes" id="UP000256645">
    <property type="component" value="Unassembled WGS sequence"/>
</dbReference>
<feature type="region of interest" description="Disordered" evidence="1">
    <location>
        <begin position="1"/>
        <end position="41"/>
    </location>
</feature>
<feature type="region of interest" description="Disordered" evidence="1">
    <location>
        <begin position="1190"/>
        <end position="1212"/>
    </location>
</feature>
<evidence type="ECO:0000256" key="1">
    <source>
        <dbReference type="SAM" id="MobiDB-lite"/>
    </source>
</evidence>